<dbReference type="SMART" id="SM00506">
    <property type="entry name" value="A1pp"/>
    <property type="match status" value="1"/>
</dbReference>
<evidence type="ECO:0000313" key="3">
    <source>
        <dbReference type="Proteomes" id="UP000245876"/>
    </source>
</evidence>
<proteinExistence type="predicted"/>
<dbReference type="EMBL" id="QFFM01000038">
    <property type="protein sequence ID" value="PWG62264.1"/>
    <property type="molecule type" value="Genomic_DNA"/>
</dbReference>
<dbReference type="SUPFAM" id="SSF52949">
    <property type="entry name" value="Macro domain-like"/>
    <property type="match status" value="1"/>
</dbReference>
<comment type="caution">
    <text evidence="2">The sequence shown here is derived from an EMBL/GenBank/DDBJ whole genome shotgun (WGS) entry which is preliminary data.</text>
</comment>
<keyword evidence="3" id="KW-1185">Reference proteome</keyword>
<accession>A0A2U2MZV9</accession>
<dbReference type="Proteomes" id="UP000245876">
    <property type="component" value="Unassembled WGS sequence"/>
</dbReference>
<name>A0A2U2MZV9_9BIFI</name>
<reference evidence="2 3" key="1">
    <citation type="journal article" date="2018" name="Int. J. Syst. Evol. Microbiol.">
        <title>Bifidobacterium callitrichidarum sp. nov. from the faeces of the emperor tamarin (Saguinus imperator).</title>
        <authorList>
            <person name="Modesto M."/>
            <person name="Michelini S."/>
            <person name="Sansosti M.C."/>
            <person name="De Filippo C."/>
            <person name="Cavalieri D."/>
            <person name="Qvirist L."/>
            <person name="Andlid T."/>
            <person name="Spiezio C."/>
            <person name="Sandri C."/>
            <person name="Pascarelli S."/>
            <person name="Sgorbati B."/>
            <person name="Mattarelli P."/>
        </authorList>
    </citation>
    <scope>NUCLEOTIDE SEQUENCE [LARGE SCALE GENOMIC DNA]</scope>
    <source>
        <strain evidence="2 3">TRI 5</strain>
    </source>
</reference>
<feature type="domain" description="Macro" evidence="1">
    <location>
        <begin position="1"/>
        <end position="190"/>
    </location>
</feature>
<dbReference type="InterPro" id="IPR002589">
    <property type="entry name" value="Macro_dom"/>
</dbReference>
<evidence type="ECO:0000313" key="2">
    <source>
        <dbReference type="EMBL" id="PWG62264.1"/>
    </source>
</evidence>
<dbReference type="Gene3D" id="3.40.220.10">
    <property type="entry name" value="Leucine Aminopeptidase, subunit E, domain 1"/>
    <property type="match status" value="1"/>
</dbReference>
<evidence type="ECO:0000259" key="1">
    <source>
        <dbReference type="PROSITE" id="PS51154"/>
    </source>
</evidence>
<gene>
    <name evidence="2" type="ORF">DF196_12425</name>
</gene>
<dbReference type="PANTHER" id="PTHR11106:SF27">
    <property type="entry name" value="MACRO DOMAIN-CONTAINING PROTEIN"/>
    <property type="match status" value="1"/>
</dbReference>
<dbReference type="Pfam" id="PF01661">
    <property type="entry name" value="Macro"/>
    <property type="match status" value="1"/>
</dbReference>
<dbReference type="InterPro" id="IPR043472">
    <property type="entry name" value="Macro_dom-like"/>
</dbReference>
<sequence length="190" mass="19979">MPLTLVRRDITTMEVDAIVNAANTRLLMGGGVCGAIFRVAGARRMQEACDRLSPIRTGQAVATPGFDLPARYVIHTAGPVWQGGTHGEEMLLRACYRNSLELACSLGCASIAFPLISAGIYGYPKAEAQAVAMDEINRSLDGNDASAYGVVDAENADATNPTKKDAAIHGATTNGLPPHTTLAVYLTIFG</sequence>
<dbReference type="PROSITE" id="PS51154">
    <property type="entry name" value="MACRO"/>
    <property type="match status" value="1"/>
</dbReference>
<dbReference type="RefSeq" id="WP_109058120.1">
    <property type="nucleotide sequence ID" value="NZ_QFFM01000038.1"/>
</dbReference>
<protein>
    <submittedName>
        <fullName evidence="2">RNase III inhibitor</fullName>
    </submittedName>
</protein>
<dbReference type="OrthoDB" id="6194521at2"/>
<dbReference type="AlphaFoldDB" id="A0A2U2MZV9"/>
<organism evidence="2 3">
    <name type="scientific">Bifidobacterium callitrichidarum</name>
    <dbReference type="NCBI Taxonomy" id="2052941"/>
    <lineage>
        <taxon>Bacteria</taxon>
        <taxon>Bacillati</taxon>
        <taxon>Actinomycetota</taxon>
        <taxon>Actinomycetes</taxon>
        <taxon>Bifidobacteriales</taxon>
        <taxon>Bifidobacteriaceae</taxon>
        <taxon>Bifidobacterium</taxon>
    </lineage>
</organism>
<dbReference type="PANTHER" id="PTHR11106">
    <property type="entry name" value="GANGLIOSIDE INDUCED DIFFERENTIATION ASSOCIATED PROTEIN 2-RELATED"/>
    <property type="match status" value="1"/>
</dbReference>